<feature type="compositionally biased region" description="Acidic residues" evidence="2">
    <location>
        <begin position="403"/>
        <end position="418"/>
    </location>
</feature>
<feature type="compositionally biased region" description="Low complexity" evidence="2">
    <location>
        <begin position="276"/>
        <end position="299"/>
    </location>
</feature>
<evidence type="ECO:0000259" key="3">
    <source>
        <dbReference type="PROSITE" id="PS50222"/>
    </source>
</evidence>
<name>A0A913ZTK2_PATMI</name>
<dbReference type="PROSITE" id="PS00018">
    <property type="entry name" value="EF_HAND_1"/>
    <property type="match status" value="1"/>
</dbReference>
<feature type="compositionally biased region" description="Basic and acidic residues" evidence="2">
    <location>
        <begin position="375"/>
        <end position="389"/>
    </location>
</feature>
<keyword evidence="5" id="KW-1185">Reference proteome</keyword>
<protein>
    <recommendedName>
        <fullName evidence="3">EF-hand domain-containing protein</fullName>
    </recommendedName>
</protein>
<keyword evidence="1" id="KW-0106">Calcium</keyword>
<sequence>MMALPDPNKQTFPVIPNPMQFFVSPNCPSPTKTTDSSALSLKHSAIQLPALVHSGEGDGHKETAQQNATALSLPKVKKTIPMKKAAPSHMRGNRIPENFREVSAEPMPYQCQFFRSTTKVQSVPVTKRHRDMFSAAARSKPGPLAKTKNMSFHTKPFLWQAKEKAGNQIEMTSLPSRFLEEEENLREVRGQKRKHGVPSHRQGYNDLYVGGNTPNIAQKFDYKTEADNVRHMVLPENAQELYMGRGIRLPEDHSLNRRRKDWKAKIDAEYALPSSAPAVATEPSTTTATAAAAVDSTRAARPEAQPSPKTRYTTSHPQPKATRSHSITHHDADSRSSVASERSVASRKLERRKSQAEGARRNSEASRRGSNASKGQKEPPKHEEEKVAEHPQQAVEAEVTVPDADDEVDMEREEEDLADVSTAVEVQTIPEESKEEEDTAGTVEENRPDSEMETEAQEEPPSRQGQLHDSDSPKGASPNPLTSIDITLHMTASQKEELAERFHKLDSNKDGHITFQELTSILPESLTKSQKKFIKEFVEVYETVSSSTFFGLEEFVGVTCLAEMLSKLPEPVKDTYDTINFATVQQSIMQFVMMFSSVDRQQTGTISIPSLLEVLSMATDRDLVSDQNLTGQILTTIGKNLGSTVDKVEFLAFLPYFLQFR</sequence>
<dbReference type="EnsemblMetazoa" id="XM_038198468.1">
    <property type="protein sequence ID" value="XP_038054396.1"/>
    <property type="gene ID" value="LOC119726681"/>
</dbReference>
<reference evidence="4" key="1">
    <citation type="submission" date="2022-11" db="UniProtKB">
        <authorList>
            <consortium name="EnsemblMetazoa"/>
        </authorList>
    </citation>
    <scope>IDENTIFICATION</scope>
</reference>
<feature type="domain" description="EF-hand" evidence="3">
    <location>
        <begin position="493"/>
        <end position="528"/>
    </location>
</feature>
<feature type="region of interest" description="Disordered" evidence="2">
    <location>
        <begin position="276"/>
        <end position="482"/>
    </location>
</feature>
<dbReference type="OMA" id="GFMSYIP"/>
<evidence type="ECO:0000313" key="4">
    <source>
        <dbReference type="EnsemblMetazoa" id="XP_038054396.1"/>
    </source>
</evidence>
<dbReference type="GeneID" id="119726681"/>
<dbReference type="AlphaFoldDB" id="A0A913ZTK2"/>
<evidence type="ECO:0000256" key="1">
    <source>
        <dbReference type="ARBA" id="ARBA00022837"/>
    </source>
</evidence>
<accession>A0A913ZTK2</accession>
<dbReference type="SMART" id="SM00054">
    <property type="entry name" value="EFh"/>
    <property type="match status" value="2"/>
</dbReference>
<dbReference type="GO" id="GO:0005509">
    <property type="term" value="F:calcium ion binding"/>
    <property type="evidence" value="ECO:0007669"/>
    <property type="project" value="InterPro"/>
</dbReference>
<dbReference type="CDD" id="cd00051">
    <property type="entry name" value="EFh"/>
    <property type="match status" value="1"/>
</dbReference>
<dbReference type="InterPro" id="IPR018247">
    <property type="entry name" value="EF_Hand_1_Ca_BS"/>
</dbReference>
<feature type="compositionally biased region" description="Polar residues" evidence="2">
    <location>
        <begin position="307"/>
        <end position="317"/>
    </location>
</feature>
<evidence type="ECO:0000256" key="2">
    <source>
        <dbReference type="SAM" id="MobiDB-lite"/>
    </source>
</evidence>
<proteinExistence type="predicted"/>
<dbReference type="Proteomes" id="UP000887568">
    <property type="component" value="Unplaced"/>
</dbReference>
<dbReference type="InterPro" id="IPR011992">
    <property type="entry name" value="EF-hand-dom_pair"/>
</dbReference>
<dbReference type="InterPro" id="IPR002048">
    <property type="entry name" value="EF_hand_dom"/>
</dbReference>
<organism evidence="4 5">
    <name type="scientific">Patiria miniata</name>
    <name type="common">Bat star</name>
    <name type="synonym">Asterina miniata</name>
    <dbReference type="NCBI Taxonomy" id="46514"/>
    <lineage>
        <taxon>Eukaryota</taxon>
        <taxon>Metazoa</taxon>
        <taxon>Echinodermata</taxon>
        <taxon>Eleutherozoa</taxon>
        <taxon>Asterozoa</taxon>
        <taxon>Asteroidea</taxon>
        <taxon>Valvatacea</taxon>
        <taxon>Valvatida</taxon>
        <taxon>Asterinidae</taxon>
        <taxon>Patiria</taxon>
    </lineage>
</organism>
<dbReference type="Gene3D" id="1.10.238.10">
    <property type="entry name" value="EF-hand"/>
    <property type="match status" value="1"/>
</dbReference>
<dbReference type="RefSeq" id="XP_038054396.1">
    <property type="nucleotide sequence ID" value="XM_038198468.1"/>
</dbReference>
<dbReference type="PROSITE" id="PS50222">
    <property type="entry name" value="EF_HAND_2"/>
    <property type="match status" value="1"/>
</dbReference>
<dbReference type="OrthoDB" id="10007716at2759"/>
<feature type="compositionally biased region" description="Basic and acidic residues" evidence="2">
    <location>
        <begin position="352"/>
        <end position="367"/>
    </location>
</feature>
<dbReference type="SUPFAM" id="SSF47473">
    <property type="entry name" value="EF-hand"/>
    <property type="match status" value="1"/>
</dbReference>
<evidence type="ECO:0000313" key="5">
    <source>
        <dbReference type="Proteomes" id="UP000887568"/>
    </source>
</evidence>